<dbReference type="EMBL" id="CP081303">
    <property type="protein sequence ID" value="QZE15037.1"/>
    <property type="molecule type" value="Genomic_DNA"/>
</dbReference>
<reference evidence="1" key="1">
    <citation type="submission" date="2021-08" db="EMBL/GenBank/DDBJ databases">
        <title>Novel anaerobic bacterium isolated from sea squirt in East Sea, Republic of Korea.</title>
        <authorList>
            <person name="Nguyen T.H."/>
            <person name="Li Z."/>
            <person name="Lee Y.-J."/>
            <person name="Ko J."/>
            <person name="Kim S.-G."/>
        </authorList>
    </citation>
    <scope>NUCLEOTIDE SEQUENCE</scope>
    <source>
        <strain evidence="1">KCTC 25031</strain>
    </source>
</reference>
<name>A0AC61NHB8_9BACT</name>
<accession>A0AC61NHB8</accession>
<keyword evidence="2" id="KW-1185">Reference proteome</keyword>
<proteinExistence type="predicted"/>
<sequence length="92" mass="10655">MGAAFKYAATPYIKDQMILPSPDKMLDKAVAFNQYLLDLAYNQRLIVCDLFRWRDIWSRDLGSGFGSDALYTNRIQATYKCIDYNLNPYNKA</sequence>
<protein>
    <submittedName>
        <fullName evidence="1">Uncharacterized protein</fullName>
    </submittedName>
</protein>
<gene>
    <name evidence="1" type="ORF">K4L44_04205</name>
</gene>
<evidence type="ECO:0000313" key="2">
    <source>
        <dbReference type="Proteomes" id="UP000826212"/>
    </source>
</evidence>
<evidence type="ECO:0000313" key="1">
    <source>
        <dbReference type="EMBL" id="QZE15037.1"/>
    </source>
</evidence>
<dbReference type="Proteomes" id="UP000826212">
    <property type="component" value="Chromosome"/>
</dbReference>
<organism evidence="1 2">
    <name type="scientific">Halosquirtibacter laminarini</name>
    <dbReference type="NCBI Taxonomy" id="3374600"/>
    <lineage>
        <taxon>Bacteria</taxon>
        <taxon>Pseudomonadati</taxon>
        <taxon>Bacteroidota</taxon>
        <taxon>Bacteroidia</taxon>
        <taxon>Marinilabiliales</taxon>
        <taxon>Prolixibacteraceae</taxon>
        <taxon>Halosquirtibacter</taxon>
    </lineage>
</organism>